<keyword evidence="1" id="KW-0472">Membrane</keyword>
<keyword evidence="3" id="KW-1185">Reference proteome</keyword>
<keyword evidence="4" id="KW-0675">Receptor</keyword>
<dbReference type="Pfam" id="PF12191">
    <property type="entry name" value="stn_TNFRSF12A"/>
    <property type="match status" value="1"/>
</dbReference>
<evidence type="ECO:0000313" key="4">
    <source>
        <dbReference type="RefSeq" id="XP_054849597.1"/>
    </source>
</evidence>
<dbReference type="InterPro" id="IPR022316">
    <property type="entry name" value="TNFR_12"/>
</dbReference>
<proteinExistence type="predicted"/>
<dbReference type="GO" id="GO:2001238">
    <property type="term" value="P:positive regulation of extrinsic apoptotic signaling pathway"/>
    <property type="evidence" value="ECO:0007669"/>
    <property type="project" value="TreeGrafter"/>
</dbReference>
<evidence type="ECO:0000313" key="3">
    <source>
        <dbReference type="Proteomes" id="UP001190640"/>
    </source>
</evidence>
<keyword evidence="1" id="KW-0812">Transmembrane</keyword>
<name>A0AA97K5I6_EUBMA</name>
<dbReference type="PRINTS" id="PR01962">
    <property type="entry name" value="TNFACTORR12"/>
</dbReference>
<dbReference type="CTD" id="51330"/>
<keyword evidence="2" id="KW-0732">Signal</keyword>
<gene>
    <name evidence="4" type="primary">TNFRSF12A</name>
</gene>
<dbReference type="CDD" id="cd13413">
    <property type="entry name" value="TNFRSF12A"/>
    <property type="match status" value="1"/>
</dbReference>
<feature type="signal peptide" evidence="2">
    <location>
        <begin position="1"/>
        <end position="20"/>
    </location>
</feature>
<protein>
    <submittedName>
        <fullName evidence="4">Tumor necrosis factor receptor superfamily member 12A</fullName>
    </submittedName>
</protein>
<reference evidence="4" key="1">
    <citation type="submission" date="2025-08" db="UniProtKB">
        <authorList>
            <consortium name="RefSeq"/>
        </authorList>
    </citation>
    <scope>IDENTIFICATION</scope>
    <source>
        <tissue evidence="4">Blood</tissue>
    </source>
</reference>
<dbReference type="Gene3D" id="4.10.400.20">
    <property type="match status" value="1"/>
</dbReference>
<dbReference type="GO" id="GO:0005886">
    <property type="term" value="C:plasma membrane"/>
    <property type="evidence" value="ECO:0007669"/>
    <property type="project" value="InterPro"/>
</dbReference>
<evidence type="ECO:0000256" key="2">
    <source>
        <dbReference type="SAM" id="SignalP"/>
    </source>
</evidence>
<dbReference type="AlphaFoldDB" id="A0AA97K5I6"/>
<evidence type="ECO:0000256" key="1">
    <source>
        <dbReference type="SAM" id="Phobius"/>
    </source>
</evidence>
<feature type="transmembrane region" description="Helical" evidence="1">
    <location>
        <begin position="70"/>
        <end position="94"/>
    </location>
</feature>
<accession>A0AA97K5I6</accession>
<dbReference type="Proteomes" id="UP001190640">
    <property type="component" value="Chromosome 12"/>
</dbReference>
<dbReference type="RefSeq" id="XP_054849597.1">
    <property type="nucleotide sequence ID" value="XM_054993622.1"/>
</dbReference>
<feature type="chain" id="PRO_5041659802" evidence="2">
    <location>
        <begin position="21"/>
        <end position="120"/>
    </location>
</feature>
<keyword evidence="1" id="KW-1133">Transmembrane helix</keyword>
<dbReference type="KEGG" id="emc:129339023"/>
<dbReference type="PANTHER" id="PTHR32037:SF2">
    <property type="entry name" value="TUMOR NECROSIS FACTOR RECEPTOR SUPERFAMILY MEMBER 12A"/>
    <property type="match status" value="1"/>
</dbReference>
<organism evidence="3 4">
    <name type="scientific">Eublepharis macularius</name>
    <name type="common">Leopard gecko</name>
    <name type="synonym">Cyrtodactylus macularius</name>
    <dbReference type="NCBI Taxonomy" id="481883"/>
    <lineage>
        <taxon>Eukaryota</taxon>
        <taxon>Metazoa</taxon>
        <taxon>Chordata</taxon>
        <taxon>Craniata</taxon>
        <taxon>Vertebrata</taxon>
        <taxon>Euteleostomi</taxon>
        <taxon>Lepidosauria</taxon>
        <taxon>Squamata</taxon>
        <taxon>Bifurcata</taxon>
        <taxon>Gekkota</taxon>
        <taxon>Eublepharidae</taxon>
        <taxon>Eublepharinae</taxon>
        <taxon>Eublepharis</taxon>
    </lineage>
</organism>
<dbReference type="PANTHER" id="PTHR32037">
    <property type="entry name" value="TUMOR NECROSIS FACTOR RECEPTOR SUPERFAMILY MEMBER 12A"/>
    <property type="match status" value="1"/>
</dbReference>
<sequence length="120" mass="13111">MLVWAPLLGLLPLLLEAARGEPVPATMCPRGLSWSRDLEKCMDCAVCQTQNKNDFCSTCGDPQPPDTLNYWILVGASLGAVVLICIIGGIIAYARCRRREKFTTPIEETGGHSPQESLIH</sequence>
<dbReference type="GeneID" id="129339023"/>